<evidence type="ECO:0000256" key="1">
    <source>
        <dbReference type="ARBA" id="ARBA00004141"/>
    </source>
</evidence>
<organism evidence="7 8">
    <name type="scientific">Schleiferilactobacillus perolens DSM 12744</name>
    <dbReference type="NCBI Taxonomy" id="1423792"/>
    <lineage>
        <taxon>Bacteria</taxon>
        <taxon>Bacillati</taxon>
        <taxon>Bacillota</taxon>
        <taxon>Bacilli</taxon>
        <taxon>Lactobacillales</taxon>
        <taxon>Lactobacillaceae</taxon>
        <taxon>Schleiferilactobacillus</taxon>
    </lineage>
</organism>
<evidence type="ECO:0000256" key="2">
    <source>
        <dbReference type="ARBA" id="ARBA00022692"/>
    </source>
</evidence>
<evidence type="ECO:0000259" key="6">
    <source>
        <dbReference type="Pfam" id="PF01699"/>
    </source>
</evidence>
<evidence type="ECO:0000256" key="3">
    <source>
        <dbReference type="ARBA" id="ARBA00022989"/>
    </source>
</evidence>
<name>A0A0R1N0Q9_9LACO</name>
<proteinExistence type="predicted"/>
<dbReference type="OrthoDB" id="9794225at2"/>
<dbReference type="EMBL" id="AZEC01000003">
    <property type="protein sequence ID" value="KRL13910.1"/>
    <property type="molecule type" value="Genomic_DNA"/>
</dbReference>
<dbReference type="Gene3D" id="1.20.1420.30">
    <property type="entry name" value="NCX, central ion-binding region"/>
    <property type="match status" value="1"/>
</dbReference>
<dbReference type="PANTHER" id="PTHR10846:SF8">
    <property type="entry name" value="INNER MEMBRANE PROTEIN YRBG"/>
    <property type="match status" value="1"/>
</dbReference>
<feature type="transmembrane region" description="Helical" evidence="5">
    <location>
        <begin position="115"/>
        <end position="134"/>
    </location>
</feature>
<dbReference type="InterPro" id="IPR004481">
    <property type="entry name" value="K/Na/Ca-exchanger"/>
</dbReference>
<evidence type="ECO:0000256" key="5">
    <source>
        <dbReference type="SAM" id="Phobius"/>
    </source>
</evidence>
<keyword evidence="3 5" id="KW-1133">Transmembrane helix</keyword>
<evidence type="ECO:0000256" key="4">
    <source>
        <dbReference type="ARBA" id="ARBA00023136"/>
    </source>
</evidence>
<feature type="transmembrane region" description="Helical" evidence="5">
    <location>
        <begin position="324"/>
        <end position="341"/>
    </location>
</feature>
<dbReference type="InterPro" id="IPR004837">
    <property type="entry name" value="NaCa_Exmemb"/>
</dbReference>
<dbReference type="Pfam" id="PF01699">
    <property type="entry name" value="Na_Ca_ex"/>
    <property type="match status" value="2"/>
</dbReference>
<feature type="transmembrane region" description="Helical" evidence="5">
    <location>
        <begin position="228"/>
        <end position="251"/>
    </location>
</feature>
<feature type="transmembrane region" description="Helical" evidence="5">
    <location>
        <begin position="291"/>
        <end position="312"/>
    </location>
</feature>
<evidence type="ECO:0000313" key="8">
    <source>
        <dbReference type="Proteomes" id="UP000051330"/>
    </source>
</evidence>
<dbReference type="GO" id="GO:0006874">
    <property type="term" value="P:intracellular calcium ion homeostasis"/>
    <property type="evidence" value="ECO:0007669"/>
    <property type="project" value="TreeGrafter"/>
</dbReference>
<dbReference type="PATRIC" id="fig|1423792.3.peg.1970"/>
<gene>
    <name evidence="7" type="ORF">FD09_GL001943</name>
</gene>
<feature type="transmembrane region" description="Helical" evidence="5">
    <location>
        <begin position="258"/>
        <end position="279"/>
    </location>
</feature>
<feature type="domain" description="Sodium/calcium exchanger membrane region" evidence="6">
    <location>
        <begin position="13"/>
        <end position="158"/>
    </location>
</feature>
<feature type="transmembrane region" description="Helical" evidence="5">
    <location>
        <begin position="140"/>
        <end position="158"/>
    </location>
</feature>
<sequence length="342" mass="36201">MADFIATSPMWVLILIFLMTLATLTRAADVLVDHATHLSQEAGVSDVLVGATVVALGTTLAEIAIAIIAIIQGVTDFSVGNATGSVITNMSIVLGIGALTGTIPVARNNLSRIQLLLTGSLLMIFAACTTLLFGPGHLPRWVGIAFLLMIPGYIYMLIRQNRRDQTKSDTALDHTDETPPVTASAAKSPSKLQHVLWIFGCGILIAISANALVDSSGEIASRIGIDEAIVSATVVALGTSFPEIITAYIAAKNGFGGLAFGNIIGANVMNLLLVNGLTIALSPTTIFLPKVFYLVTFPMLLFVLLLVGWFVIDGQRDEIDRKEGAALVGVYVIYVLAYVFVI</sequence>
<reference evidence="7 8" key="1">
    <citation type="journal article" date="2015" name="Genome Announc.">
        <title>Expanding the biotechnology potential of lactobacilli through comparative genomics of 213 strains and associated genera.</title>
        <authorList>
            <person name="Sun Z."/>
            <person name="Harris H.M."/>
            <person name="McCann A."/>
            <person name="Guo C."/>
            <person name="Argimon S."/>
            <person name="Zhang W."/>
            <person name="Yang X."/>
            <person name="Jeffery I.B."/>
            <person name="Cooney J.C."/>
            <person name="Kagawa T.F."/>
            <person name="Liu W."/>
            <person name="Song Y."/>
            <person name="Salvetti E."/>
            <person name="Wrobel A."/>
            <person name="Rasinkangas P."/>
            <person name="Parkhill J."/>
            <person name="Rea M.C."/>
            <person name="O'Sullivan O."/>
            <person name="Ritari J."/>
            <person name="Douillard F.P."/>
            <person name="Paul Ross R."/>
            <person name="Yang R."/>
            <person name="Briner A.E."/>
            <person name="Felis G.E."/>
            <person name="de Vos W.M."/>
            <person name="Barrangou R."/>
            <person name="Klaenhammer T.R."/>
            <person name="Caufield P.W."/>
            <person name="Cui Y."/>
            <person name="Zhang H."/>
            <person name="O'Toole P.W."/>
        </authorList>
    </citation>
    <scope>NUCLEOTIDE SEQUENCE [LARGE SCALE GENOMIC DNA]</scope>
    <source>
        <strain evidence="7 8">DSM 12744</strain>
    </source>
</reference>
<feature type="transmembrane region" description="Helical" evidence="5">
    <location>
        <begin position="51"/>
        <end position="71"/>
    </location>
</feature>
<dbReference type="Proteomes" id="UP000051330">
    <property type="component" value="Unassembled WGS sequence"/>
</dbReference>
<comment type="subcellular location">
    <subcellularLocation>
        <location evidence="1">Membrane</location>
        <topology evidence="1">Multi-pass membrane protein</topology>
    </subcellularLocation>
</comment>
<dbReference type="GO" id="GO:0005886">
    <property type="term" value="C:plasma membrane"/>
    <property type="evidence" value="ECO:0007669"/>
    <property type="project" value="TreeGrafter"/>
</dbReference>
<dbReference type="InterPro" id="IPR044880">
    <property type="entry name" value="NCX_ion-bd_dom_sf"/>
</dbReference>
<keyword evidence="2 5" id="KW-0812">Transmembrane</keyword>
<dbReference type="AlphaFoldDB" id="A0A0R1N0Q9"/>
<dbReference type="PANTHER" id="PTHR10846">
    <property type="entry name" value="SODIUM/POTASSIUM/CALCIUM EXCHANGER"/>
    <property type="match status" value="1"/>
</dbReference>
<accession>A0A0R1N0Q9</accession>
<keyword evidence="4 5" id="KW-0472">Membrane</keyword>
<dbReference type="GO" id="GO:0008273">
    <property type="term" value="F:calcium, potassium:sodium antiporter activity"/>
    <property type="evidence" value="ECO:0007669"/>
    <property type="project" value="TreeGrafter"/>
</dbReference>
<keyword evidence="8" id="KW-1185">Reference proteome</keyword>
<dbReference type="GO" id="GO:0005262">
    <property type="term" value="F:calcium channel activity"/>
    <property type="evidence" value="ECO:0007669"/>
    <property type="project" value="TreeGrafter"/>
</dbReference>
<feature type="transmembrane region" description="Helical" evidence="5">
    <location>
        <begin position="195"/>
        <end position="213"/>
    </location>
</feature>
<protein>
    <submittedName>
        <fullName evidence="7">H+ Ca2+ antiporter</fullName>
    </submittedName>
</protein>
<dbReference type="STRING" id="1423792.FD09_GL001943"/>
<comment type="caution">
    <text evidence="7">The sequence shown here is derived from an EMBL/GenBank/DDBJ whole genome shotgun (WGS) entry which is preliminary data.</text>
</comment>
<feature type="domain" description="Sodium/calcium exchanger membrane region" evidence="6">
    <location>
        <begin position="195"/>
        <end position="337"/>
    </location>
</feature>
<evidence type="ECO:0000313" key="7">
    <source>
        <dbReference type="EMBL" id="KRL13910.1"/>
    </source>
</evidence>